<comment type="similarity">
    <text evidence="1 4">Belongs to the phosphatase 2A regulatory subunit B family.</text>
</comment>
<dbReference type="PRINTS" id="PR00600">
    <property type="entry name" value="PP2APR55"/>
</dbReference>
<evidence type="ECO:0000256" key="2">
    <source>
        <dbReference type="ARBA" id="ARBA00022574"/>
    </source>
</evidence>
<organism evidence="6">
    <name type="scientific">Pinguiococcus pyrenoidosus</name>
    <dbReference type="NCBI Taxonomy" id="172671"/>
    <lineage>
        <taxon>Eukaryota</taxon>
        <taxon>Sar</taxon>
        <taxon>Stramenopiles</taxon>
        <taxon>Ochrophyta</taxon>
        <taxon>Pinguiophyceae</taxon>
        <taxon>Pinguiochrysidales</taxon>
        <taxon>Pinguiochrysidaceae</taxon>
        <taxon>Pinguiococcus</taxon>
    </lineage>
</organism>
<dbReference type="SUPFAM" id="SSF50978">
    <property type="entry name" value="WD40 repeat-like"/>
    <property type="match status" value="1"/>
</dbReference>
<dbReference type="PANTHER" id="PTHR11871">
    <property type="entry name" value="PROTEIN PHOSPHATASE PP2A REGULATORY SUBUNIT B"/>
    <property type="match status" value="1"/>
</dbReference>
<dbReference type="InterPro" id="IPR001680">
    <property type="entry name" value="WD40_rpt"/>
</dbReference>
<feature type="compositionally biased region" description="Polar residues" evidence="5">
    <location>
        <begin position="136"/>
        <end position="149"/>
    </location>
</feature>
<keyword evidence="2 4" id="KW-0853">WD repeat</keyword>
<sequence length="493" mass="54714">MWNGMYFLQSFRNSTGVSAPGEMDEEKDLISSLAYGDDGKFLAAGDRGGRITVLQQNAERPRTGAAKYHIVTQFQSHDCEFDYLRSAEIPEVINSMSWLKSVNNSQFLLSTNDKTIKLWRLRQRRMFMDAEESFDESNYNDMQTDSQESGWMGRPQAPPPVEEEHDINNVQLPSLAADGFQPVATATQTYLHGHAYHINSVSVCNDMETFISGCDLRVNIWHLEHPLKTFQLVDLKPPAMSELSEVITGAAAHPTHGNIVGYATSRGIVNIVDTRMRARGDAGDAAMTFKHPLDANLDQYDAEILSSVCDFSFSPGSGGLGGGGGNGSLLLARDFLTMKLYDMRKAPPISPNTRGSDTAVKVLPVQTHLQPRLHTLIEQELVFERFECTMSPCGNRMATGCFSDIVCVYNDAGAVKDDVKADPPAAQPSDEYNWQECQRFRATSNRSGRVQDVRRHEPQSEISCRVSSAQWSPDGATVAFTTANRLFLYDVSR</sequence>
<keyword evidence="3 4" id="KW-0677">Repeat</keyword>
<name>A0A7R9YBY1_9STRA</name>
<dbReference type="PIRSF" id="PIRSF037309">
    <property type="entry name" value="PP2A_PR55"/>
    <property type="match status" value="1"/>
</dbReference>
<accession>A0A7R9YBY1</accession>
<gene>
    <name evidence="6" type="ORF">PPYR1160_LOCUS5958</name>
</gene>
<dbReference type="EMBL" id="HBEA01007761">
    <property type="protein sequence ID" value="CAD8256466.1"/>
    <property type="molecule type" value="Transcribed_RNA"/>
</dbReference>
<dbReference type="GO" id="GO:0000159">
    <property type="term" value="C:protein phosphatase type 2A complex"/>
    <property type="evidence" value="ECO:0007669"/>
    <property type="project" value="UniProtKB-UniRule"/>
</dbReference>
<protein>
    <recommendedName>
        <fullName evidence="4">Serine/threonine-protein phosphatase 2A 55 kDa regulatory subunit B</fullName>
    </recommendedName>
</protein>
<reference evidence="6" key="1">
    <citation type="submission" date="2021-01" db="EMBL/GenBank/DDBJ databases">
        <authorList>
            <person name="Corre E."/>
            <person name="Pelletier E."/>
            <person name="Niang G."/>
            <person name="Scheremetjew M."/>
            <person name="Finn R."/>
            <person name="Kale V."/>
            <person name="Holt S."/>
            <person name="Cochrane G."/>
            <person name="Meng A."/>
            <person name="Brown T."/>
            <person name="Cohen L."/>
        </authorList>
    </citation>
    <scope>NUCLEOTIDE SEQUENCE</scope>
    <source>
        <strain evidence="6">CCMP2078</strain>
    </source>
</reference>
<dbReference type="Pfam" id="PF00400">
    <property type="entry name" value="WD40"/>
    <property type="match status" value="1"/>
</dbReference>
<evidence type="ECO:0000256" key="4">
    <source>
        <dbReference type="RuleBase" id="RU331113"/>
    </source>
</evidence>
<feature type="region of interest" description="Disordered" evidence="5">
    <location>
        <begin position="135"/>
        <end position="162"/>
    </location>
</feature>
<evidence type="ECO:0000256" key="1">
    <source>
        <dbReference type="ARBA" id="ARBA00008259"/>
    </source>
</evidence>
<dbReference type="Gene3D" id="2.130.10.10">
    <property type="entry name" value="YVTN repeat-like/Quinoprotein amine dehydrogenase"/>
    <property type="match status" value="2"/>
</dbReference>
<evidence type="ECO:0000256" key="5">
    <source>
        <dbReference type="SAM" id="MobiDB-lite"/>
    </source>
</evidence>
<dbReference type="InterPro" id="IPR015943">
    <property type="entry name" value="WD40/YVTN_repeat-like_dom_sf"/>
</dbReference>
<proteinExistence type="inferred from homology"/>
<dbReference type="AlphaFoldDB" id="A0A7R9YBY1"/>
<dbReference type="SMART" id="SM00320">
    <property type="entry name" value="WD40"/>
    <property type="match status" value="5"/>
</dbReference>
<dbReference type="InterPro" id="IPR000009">
    <property type="entry name" value="PP2A_PR55"/>
</dbReference>
<dbReference type="InterPro" id="IPR036322">
    <property type="entry name" value="WD40_repeat_dom_sf"/>
</dbReference>
<dbReference type="GO" id="GO:0019888">
    <property type="term" value="F:protein phosphatase regulator activity"/>
    <property type="evidence" value="ECO:0007669"/>
    <property type="project" value="InterPro"/>
</dbReference>
<evidence type="ECO:0000313" key="6">
    <source>
        <dbReference type="EMBL" id="CAD8256466.1"/>
    </source>
</evidence>
<evidence type="ECO:0000256" key="3">
    <source>
        <dbReference type="ARBA" id="ARBA00022737"/>
    </source>
</evidence>